<keyword evidence="2" id="KW-1003">Cell membrane</keyword>
<evidence type="ECO:0000256" key="6">
    <source>
        <dbReference type="SAM" id="Phobius"/>
    </source>
</evidence>
<feature type="transmembrane region" description="Helical" evidence="6">
    <location>
        <begin position="53"/>
        <end position="77"/>
    </location>
</feature>
<evidence type="ECO:0000256" key="2">
    <source>
        <dbReference type="ARBA" id="ARBA00022475"/>
    </source>
</evidence>
<evidence type="ECO:0000256" key="4">
    <source>
        <dbReference type="ARBA" id="ARBA00022989"/>
    </source>
</evidence>
<feature type="transmembrane region" description="Helical" evidence="6">
    <location>
        <begin position="280"/>
        <end position="300"/>
    </location>
</feature>
<keyword evidence="3 6" id="KW-0812">Transmembrane</keyword>
<dbReference type="Pfam" id="PF01943">
    <property type="entry name" value="Polysacc_synt"/>
    <property type="match status" value="1"/>
</dbReference>
<keyword evidence="8" id="KW-1185">Reference proteome</keyword>
<evidence type="ECO:0000256" key="5">
    <source>
        <dbReference type="ARBA" id="ARBA00023136"/>
    </source>
</evidence>
<dbReference type="PANTHER" id="PTHR30250">
    <property type="entry name" value="PST FAMILY PREDICTED COLANIC ACID TRANSPORTER"/>
    <property type="match status" value="1"/>
</dbReference>
<evidence type="ECO:0000256" key="3">
    <source>
        <dbReference type="ARBA" id="ARBA00022692"/>
    </source>
</evidence>
<keyword evidence="4 6" id="KW-1133">Transmembrane helix</keyword>
<name>D1PXM4_9BACT</name>
<comment type="subcellular location">
    <subcellularLocation>
        <location evidence="1">Cell membrane</location>
        <topology evidence="1">Multi-pass membrane protein</topology>
    </subcellularLocation>
</comment>
<dbReference type="CDD" id="cd12082">
    <property type="entry name" value="MATE_like"/>
    <property type="match status" value="1"/>
</dbReference>
<accession>D1PXM4</accession>
<sequence length="448" mass="50984">MLKNFFDKYMQGNKRTVLLKKNILGSFFIKGWTCLVQLILVPVTLDCLNQYEYGIWLTISSLLIWIDSFDIGLGNGLRNLLAESIAKNDLKKGQQQVSTAFFMLVCIILPTIPIFTSIVHKINCYKLFNVDPQLTHNLEYILIASYTIVAITFIFKFIGNIYMALQLPAITNLLIGIGHTISLFLIYTISRLGNATLFHVAVIYTISPLIVYLFSYPITFTKYKYLTPSIRLFDYKELKPLFGLGIKFFLAQISGMVIFASSNILISRLFSPKEVTPYQIAYRYFGMVNIIFTLISAPLWSATTNAYTQGDTAWISNAVKKMRKIIFLLSFLLIIMIITSQFVYSFWVGDTIEIPLELSISMACYMFVIIYGTCYSNIICGMGKIQLITIITIIEALCYIPMALFLGKYLGVYGIVAALIFVNSISAITNHLQYRYIISERAYGLWNK</sequence>
<dbReference type="EMBL" id="ACKS01000071">
    <property type="protein sequence ID" value="EFA43848.1"/>
    <property type="molecule type" value="Genomic_DNA"/>
</dbReference>
<feature type="transmembrane region" description="Helical" evidence="6">
    <location>
        <begin position="359"/>
        <end position="380"/>
    </location>
</feature>
<feature type="transmembrane region" description="Helical" evidence="6">
    <location>
        <begin position="387"/>
        <end position="406"/>
    </location>
</feature>
<dbReference type="InterPro" id="IPR002797">
    <property type="entry name" value="Polysacc_synth"/>
</dbReference>
<dbReference type="GO" id="GO:0005886">
    <property type="term" value="C:plasma membrane"/>
    <property type="evidence" value="ECO:0007669"/>
    <property type="project" value="UniProtKB-SubCell"/>
</dbReference>
<feature type="transmembrane region" description="Helical" evidence="6">
    <location>
        <begin position="97"/>
        <end position="120"/>
    </location>
</feature>
<feature type="transmembrane region" description="Helical" evidence="6">
    <location>
        <begin position="325"/>
        <end position="347"/>
    </location>
</feature>
<evidence type="ECO:0000256" key="1">
    <source>
        <dbReference type="ARBA" id="ARBA00004651"/>
    </source>
</evidence>
<gene>
    <name evidence="7" type="ORF">HMPREF0645_1709</name>
</gene>
<protein>
    <submittedName>
        <fullName evidence="7">Polysaccharide biosynthesis protein</fullName>
    </submittedName>
</protein>
<organism evidence="7 8">
    <name type="scientific">Hallella bergensis DSM 17361</name>
    <dbReference type="NCBI Taxonomy" id="585502"/>
    <lineage>
        <taxon>Bacteria</taxon>
        <taxon>Pseudomonadati</taxon>
        <taxon>Bacteroidota</taxon>
        <taxon>Bacteroidia</taxon>
        <taxon>Bacteroidales</taxon>
        <taxon>Prevotellaceae</taxon>
        <taxon>Hallella</taxon>
    </lineage>
</organism>
<feature type="transmembrane region" description="Helical" evidence="6">
    <location>
        <begin position="140"/>
        <end position="158"/>
    </location>
</feature>
<feature type="transmembrane region" description="Helical" evidence="6">
    <location>
        <begin position="412"/>
        <end position="432"/>
    </location>
</feature>
<dbReference type="AlphaFoldDB" id="D1PXM4"/>
<comment type="caution">
    <text evidence="7">The sequence shown here is derived from an EMBL/GenBank/DDBJ whole genome shotgun (WGS) entry which is preliminary data.</text>
</comment>
<evidence type="ECO:0000313" key="8">
    <source>
        <dbReference type="Proteomes" id="UP000003160"/>
    </source>
</evidence>
<dbReference type="eggNOG" id="COG2244">
    <property type="taxonomic scope" value="Bacteria"/>
</dbReference>
<evidence type="ECO:0000313" key="7">
    <source>
        <dbReference type="EMBL" id="EFA43848.1"/>
    </source>
</evidence>
<feature type="transmembrane region" description="Helical" evidence="6">
    <location>
        <begin position="170"/>
        <end position="190"/>
    </location>
</feature>
<reference evidence="7 8" key="1">
    <citation type="submission" date="2009-10" db="EMBL/GenBank/DDBJ databases">
        <authorList>
            <person name="Qin X."/>
            <person name="Bachman B."/>
            <person name="Battles P."/>
            <person name="Bell A."/>
            <person name="Bess C."/>
            <person name="Bickham C."/>
            <person name="Chaboub L."/>
            <person name="Chen D."/>
            <person name="Coyle M."/>
            <person name="Deiros D.R."/>
            <person name="Dinh H."/>
            <person name="Forbes L."/>
            <person name="Fowler G."/>
            <person name="Francisco L."/>
            <person name="Fu Q."/>
            <person name="Gubbala S."/>
            <person name="Hale W."/>
            <person name="Han Y."/>
            <person name="Hemphill L."/>
            <person name="Highlander S.K."/>
            <person name="Hirani K."/>
            <person name="Hogues M."/>
            <person name="Jackson L."/>
            <person name="Jakkamsetti A."/>
            <person name="Javaid M."/>
            <person name="Jiang H."/>
            <person name="Korchina V."/>
            <person name="Kovar C."/>
            <person name="Lara F."/>
            <person name="Lee S."/>
            <person name="Mata R."/>
            <person name="Mathew T."/>
            <person name="Moen C."/>
            <person name="Morales K."/>
            <person name="Munidasa M."/>
            <person name="Nazareth L."/>
            <person name="Ngo R."/>
            <person name="Nguyen L."/>
            <person name="Okwuonu G."/>
            <person name="Ongeri F."/>
            <person name="Patil S."/>
            <person name="Petrosino J."/>
            <person name="Pham C."/>
            <person name="Pham P."/>
            <person name="Pu L.-L."/>
            <person name="Puazo M."/>
            <person name="Raj R."/>
            <person name="Reid J."/>
            <person name="Rouhana J."/>
            <person name="Saada N."/>
            <person name="Shang Y."/>
            <person name="Simmons D."/>
            <person name="Thornton R."/>
            <person name="Warren J."/>
            <person name="Weissenberger G."/>
            <person name="Zhang J."/>
            <person name="Zhang L."/>
            <person name="Zhou C."/>
            <person name="Zhu D."/>
            <person name="Muzny D."/>
            <person name="Worley K."/>
            <person name="Gibbs R."/>
        </authorList>
    </citation>
    <scope>NUCLEOTIDE SEQUENCE [LARGE SCALE GENOMIC DNA]</scope>
    <source>
        <strain evidence="7 8">DSM 17361</strain>
    </source>
</reference>
<feature type="transmembrane region" description="Helical" evidence="6">
    <location>
        <begin position="241"/>
        <end position="260"/>
    </location>
</feature>
<feature type="transmembrane region" description="Helical" evidence="6">
    <location>
        <begin position="21"/>
        <end position="41"/>
    </location>
</feature>
<dbReference type="Proteomes" id="UP000003160">
    <property type="component" value="Unassembled WGS sequence"/>
</dbReference>
<dbReference type="InterPro" id="IPR050833">
    <property type="entry name" value="Poly_Biosynth_Transport"/>
</dbReference>
<dbReference type="HOGENOM" id="CLU_044954_1_0_10"/>
<dbReference type="PANTHER" id="PTHR30250:SF11">
    <property type="entry name" value="O-ANTIGEN TRANSPORTER-RELATED"/>
    <property type="match status" value="1"/>
</dbReference>
<proteinExistence type="predicted"/>
<feature type="transmembrane region" description="Helical" evidence="6">
    <location>
        <begin position="196"/>
        <end position="220"/>
    </location>
</feature>
<keyword evidence="5 6" id="KW-0472">Membrane</keyword>
<dbReference type="RefSeq" id="WP_007173812.1">
    <property type="nucleotide sequence ID" value="NZ_GG704781.1"/>
</dbReference>